<evidence type="ECO:0000256" key="1">
    <source>
        <dbReference type="SAM" id="Phobius"/>
    </source>
</evidence>
<dbReference type="GeneID" id="87831746"/>
<feature type="transmembrane region" description="Helical" evidence="1">
    <location>
        <begin position="259"/>
        <end position="278"/>
    </location>
</feature>
<dbReference type="RefSeq" id="XP_062642590.1">
    <property type="nucleotide sequence ID" value="XM_062794977.1"/>
</dbReference>
<reference evidence="2" key="2">
    <citation type="submission" date="2023-05" db="EMBL/GenBank/DDBJ databases">
        <authorList>
            <consortium name="Lawrence Berkeley National Laboratory"/>
            <person name="Steindorff A."/>
            <person name="Hensen N."/>
            <person name="Bonometti L."/>
            <person name="Westerberg I."/>
            <person name="Brannstrom I.O."/>
            <person name="Guillou S."/>
            <person name="Cros-Aarteil S."/>
            <person name="Calhoun S."/>
            <person name="Haridas S."/>
            <person name="Kuo A."/>
            <person name="Mondo S."/>
            <person name="Pangilinan J."/>
            <person name="Riley R."/>
            <person name="Labutti K."/>
            <person name="Andreopoulos B."/>
            <person name="Lipzen A."/>
            <person name="Chen C."/>
            <person name="Yanf M."/>
            <person name="Daum C."/>
            <person name="Ng V."/>
            <person name="Clum A."/>
            <person name="Ohm R."/>
            <person name="Martin F."/>
            <person name="Silar P."/>
            <person name="Natvig D."/>
            <person name="Lalanne C."/>
            <person name="Gautier V."/>
            <person name="Ament-Velasquez S.L."/>
            <person name="Kruys A."/>
            <person name="Hutchinson M.I."/>
            <person name="Powell A.J."/>
            <person name="Barry K."/>
            <person name="Miller A.N."/>
            <person name="Grigoriev I.V."/>
            <person name="Debuchy R."/>
            <person name="Gladieux P."/>
            <person name="Thoren M.H."/>
            <person name="Johannesson H."/>
        </authorList>
    </citation>
    <scope>NUCLEOTIDE SEQUENCE</scope>
    <source>
        <strain evidence="2">CBS 731.68</strain>
    </source>
</reference>
<accession>A0AAN6TQG8</accession>
<keyword evidence="3" id="KW-1185">Reference proteome</keyword>
<dbReference type="PANTHER" id="PTHR35043:SF8">
    <property type="entry name" value="DUF4220 DOMAIN-CONTAINING PROTEIN"/>
    <property type="match status" value="1"/>
</dbReference>
<keyword evidence="1" id="KW-0472">Membrane</keyword>
<evidence type="ECO:0000313" key="3">
    <source>
        <dbReference type="Proteomes" id="UP001302602"/>
    </source>
</evidence>
<dbReference type="AlphaFoldDB" id="A0AAN6TQG8"/>
<dbReference type="Proteomes" id="UP001302602">
    <property type="component" value="Unassembled WGS sequence"/>
</dbReference>
<feature type="transmembrane region" description="Helical" evidence="1">
    <location>
        <begin position="64"/>
        <end position="84"/>
    </location>
</feature>
<feature type="transmembrane region" description="Helical" evidence="1">
    <location>
        <begin position="290"/>
        <end position="309"/>
    </location>
</feature>
<dbReference type="PANTHER" id="PTHR35043">
    <property type="entry name" value="TRANSCRIPTION FACTOR DOMAIN-CONTAINING PROTEIN"/>
    <property type="match status" value="1"/>
</dbReference>
<feature type="transmembrane region" description="Helical" evidence="1">
    <location>
        <begin position="362"/>
        <end position="381"/>
    </location>
</feature>
<organism evidence="2 3">
    <name type="scientific">Parathielavia appendiculata</name>
    <dbReference type="NCBI Taxonomy" id="2587402"/>
    <lineage>
        <taxon>Eukaryota</taxon>
        <taxon>Fungi</taxon>
        <taxon>Dikarya</taxon>
        <taxon>Ascomycota</taxon>
        <taxon>Pezizomycotina</taxon>
        <taxon>Sordariomycetes</taxon>
        <taxon>Sordariomycetidae</taxon>
        <taxon>Sordariales</taxon>
        <taxon>Chaetomiaceae</taxon>
        <taxon>Parathielavia</taxon>
    </lineage>
</organism>
<protein>
    <submittedName>
        <fullName evidence="2">Uncharacterized protein</fullName>
    </submittedName>
</protein>
<keyword evidence="1" id="KW-1133">Transmembrane helix</keyword>
<keyword evidence="1" id="KW-0812">Transmembrane</keyword>
<proteinExistence type="predicted"/>
<sequence>MEEKLESMQASDGRVRGWVGDPGFRGTWDIIWTSIVTVFICTFTLLCLNVPARQDTVYILFRRRVLWMLLAILAPEIVLTYAAGQWSRARHSLNDFHTSGYPQWTMRMAFFADMGGFVLEARDSVPFPLNAKQLHWLVVSNHIPYPNSDVDEIWDKSKQDRFARLITSFQVGYTILHAIGRAGQHLSITALELNTIGIVVIADITGGRPWKTTPLDFIDENGPGWAINVQPFMRMPVIPPERPIQRIPNDRFPMNPYGIQEYCLCFATLLFTAVHVAFWDHSFPTTTEKVLWRVSSLILFGVTAAFWILETAASWIRLGRWKWIYLWLTDRSALPEFERRRDEKLRDQGAREPTTLPLAWEFWTIGSVAFLYGVARMYMIVESFLELRDLDATAYMNVNWSIYIPHV</sequence>
<feature type="transmembrane region" description="Helical" evidence="1">
    <location>
        <begin position="30"/>
        <end position="52"/>
    </location>
</feature>
<name>A0AAN6TQG8_9PEZI</name>
<comment type="caution">
    <text evidence="2">The sequence shown here is derived from an EMBL/GenBank/DDBJ whole genome shotgun (WGS) entry which is preliminary data.</text>
</comment>
<dbReference type="EMBL" id="MU853259">
    <property type="protein sequence ID" value="KAK4118817.1"/>
    <property type="molecule type" value="Genomic_DNA"/>
</dbReference>
<evidence type="ECO:0000313" key="2">
    <source>
        <dbReference type="EMBL" id="KAK4118817.1"/>
    </source>
</evidence>
<gene>
    <name evidence="2" type="ORF">N657DRAFT_659388</name>
</gene>
<reference evidence="2" key="1">
    <citation type="journal article" date="2023" name="Mol. Phylogenet. Evol.">
        <title>Genome-scale phylogeny and comparative genomics of the fungal order Sordariales.</title>
        <authorList>
            <person name="Hensen N."/>
            <person name="Bonometti L."/>
            <person name="Westerberg I."/>
            <person name="Brannstrom I.O."/>
            <person name="Guillou S."/>
            <person name="Cros-Aarteil S."/>
            <person name="Calhoun S."/>
            <person name="Haridas S."/>
            <person name="Kuo A."/>
            <person name="Mondo S."/>
            <person name="Pangilinan J."/>
            <person name="Riley R."/>
            <person name="LaButti K."/>
            <person name="Andreopoulos B."/>
            <person name="Lipzen A."/>
            <person name="Chen C."/>
            <person name="Yan M."/>
            <person name="Daum C."/>
            <person name="Ng V."/>
            <person name="Clum A."/>
            <person name="Steindorff A."/>
            <person name="Ohm R.A."/>
            <person name="Martin F."/>
            <person name="Silar P."/>
            <person name="Natvig D.O."/>
            <person name="Lalanne C."/>
            <person name="Gautier V."/>
            <person name="Ament-Velasquez S.L."/>
            <person name="Kruys A."/>
            <person name="Hutchinson M.I."/>
            <person name="Powell A.J."/>
            <person name="Barry K."/>
            <person name="Miller A.N."/>
            <person name="Grigoriev I.V."/>
            <person name="Debuchy R."/>
            <person name="Gladieux P."/>
            <person name="Hiltunen Thoren M."/>
            <person name="Johannesson H."/>
        </authorList>
    </citation>
    <scope>NUCLEOTIDE SEQUENCE</scope>
    <source>
        <strain evidence="2">CBS 731.68</strain>
    </source>
</reference>